<evidence type="ECO:0000313" key="1">
    <source>
        <dbReference type="EMBL" id="EXJ89139.1"/>
    </source>
</evidence>
<comment type="caution">
    <text evidence="1">The sequence shown here is derived from an EMBL/GenBank/DDBJ whole genome shotgun (WGS) entry which is preliminary data.</text>
</comment>
<dbReference type="RefSeq" id="XP_007730536.1">
    <property type="nucleotide sequence ID" value="XM_007732346.1"/>
</dbReference>
<dbReference type="eggNOG" id="ENOG502SKQX">
    <property type="taxonomic scope" value="Eukaryota"/>
</dbReference>
<dbReference type="GeneID" id="19166336"/>
<dbReference type="OrthoDB" id="4160768at2759"/>
<keyword evidence="2" id="KW-1185">Reference proteome</keyword>
<sequence length="348" mass="40183">MPNFMRVAEDDLIDGHMSLDPFPFIDFMGNNSIVTHPPNQWSVQADQRQGLMIDRRPGSPANEEVIRAYEKMADFCDNWEPWHLYDPTTPLYYVVNRVKGFIADVATRGAAPFLHRHLYRDLTPPCIISCFSANVLYANRTPANTAMVLRALHRSVRELVDGEAGRVGVTTPLEKLARTQSLFLYQIIRLLDGDVILRAQGERDMPLLHTWLDDLCRVRENLGNCANHGSHLARQGDAVARTPQAPGDWEGWIFAESVRRTIIIAHSFITLYEMMKDPEQDDDDQSPWPFVHRWTLSRHLWEADSSFTFARMWKERPQFIIMNYSFDHFLQYGRGDDVDDFAEILLSM</sequence>
<dbReference type="EMBL" id="AMGY01000002">
    <property type="protein sequence ID" value="EXJ89139.1"/>
    <property type="molecule type" value="Genomic_DNA"/>
</dbReference>
<gene>
    <name evidence="1" type="ORF">A1O3_02203</name>
</gene>
<evidence type="ECO:0000313" key="2">
    <source>
        <dbReference type="Proteomes" id="UP000019478"/>
    </source>
</evidence>
<proteinExistence type="predicted"/>
<name>W9Z3Q7_9EURO</name>
<dbReference type="Proteomes" id="UP000019478">
    <property type="component" value="Unassembled WGS sequence"/>
</dbReference>
<accession>W9Z3Q7</accession>
<dbReference type="AlphaFoldDB" id="W9Z3Q7"/>
<protein>
    <submittedName>
        <fullName evidence="1">Uncharacterized protein</fullName>
    </submittedName>
</protein>
<dbReference type="STRING" id="1182542.W9Z3Q7"/>
<dbReference type="HOGENOM" id="CLU_024655_5_0_1"/>
<reference evidence="1 2" key="1">
    <citation type="submission" date="2013-03" db="EMBL/GenBank/DDBJ databases">
        <title>The Genome Sequence of Capronia epimyces CBS 606.96.</title>
        <authorList>
            <consortium name="The Broad Institute Genomics Platform"/>
            <person name="Cuomo C."/>
            <person name="de Hoog S."/>
            <person name="Gorbushina A."/>
            <person name="Walker B."/>
            <person name="Young S.K."/>
            <person name="Zeng Q."/>
            <person name="Gargeya S."/>
            <person name="Fitzgerald M."/>
            <person name="Haas B."/>
            <person name="Abouelleil A."/>
            <person name="Allen A.W."/>
            <person name="Alvarado L."/>
            <person name="Arachchi H.M."/>
            <person name="Berlin A.M."/>
            <person name="Chapman S.B."/>
            <person name="Gainer-Dewar J."/>
            <person name="Goldberg J."/>
            <person name="Griggs A."/>
            <person name="Gujja S."/>
            <person name="Hansen M."/>
            <person name="Howarth C."/>
            <person name="Imamovic A."/>
            <person name="Ireland A."/>
            <person name="Larimer J."/>
            <person name="McCowan C."/>
            <person name="Murphy C."/>
            <person name="Pearson M."/>
            <person name="Poon T.W."/>
            <person name="Priest M."/>
            <person name="Roberts A."/>
            <person name="Saif S."/>
            <person name="Shea T."/>
            <person name="Sisk P."/>
            <person name="Sykes S."/>
            <person name="Wortman J."/>
            <person name="Nusbaum C."/>
            <person name="Birren B."/>
        </authorList>
    </citation>
    <scope>NUCLEOTIDE SEQUENCE [LARGE SCALE GENOMIC DNA]</scope>
    <source>
        <strain evidence="1 2">CBS 606.96</strain>
    </source>
</reference>
<organism evidence="1 2">
    <name type="scientific">Capronia epimyces CBS 606.96</name>
    <dbReference type="NCBI Taxonomy" id="1182542"/>
    <lineage>
        <taxon>Eukaryota</taxon>
        <taxon>Fungi</taxon>
        <taxon>Dikarya</taxon>
        <taxon>Ascomycota</taxon>
        <taxon>Pezizomycotina</taxon>
        <taxon>Eurotiomycetes</taxon>
        <taxon>Chaetothyriomycetidae</taxon>
        <taxon>Chaetothyriales</taxon>
        <taxon>Herpotrichiellaceae</taxon>
        <taxon>Capronia</taxon>
    </lineage>
</organism>